<name>A0ABR9XN67_9SPHI</name>
<evidence type="ECO:0000256" key="1">
    <source>
        <dbReference type="SAM" id="SignalP"/>
    </source>
</evidence>
<dbReference type="Proteomes" id="UP000632774">
    <property type="component" value="Unassembled WGS sequence"/>
</dbReference>
<organism evidence="2 3">
    <name type="scientific">Mucilaginibacter boryungensis</name>
    <dbReference type="NCBI Taxonomy" id="768480"/>
    <lineage>
        <taxon>Bacteria</taxon>
        <taxon>Pseudomonadati</taxon>
        <taxon>Bacteroidota</taxon>
        <taxon>Sphingobacteriia</taxon>
        <taxon>Sphingobacteriales</taxon>
        <taxon>Sphingobacteriaceae</taxon>
        <taxon>Mucilaginibacter</taxon>
    </lineage>
</organism>
<feature type="chain" id="PRO_5047170845" description="Lipocalin-like domain-containing protein" evidence="1">
    <location>
        <begin position="22"/>
        <end position="157"/>
    </location>
</feature>
<dbReference type="EMBL" id="JADFFM010000002">
    <property type="protein sequence ID" value="MBE9668792.1"/>
    <property type="molecule type" value="Genomic_DNA"/>
</dbReference>
<evidence type="ECO:0000313" key="2">
    <source>
        <dbReference type="EMBL" id="MBE9668792.1"/>
    </source>
</evidence>
<sequence length="157" mass="18202">MKKSLLLFSFIIFVISHTSFAQVNVGDSKRWIKMALNTGQVKYNSSQSETDSSYTFKVGGKYSAQELYFKFDKSNNCIYQKRTFECDTCFHNELKSILGKSRYKWKSSAKGEYLSKSSKQLLMTVDESKQLFTITQLYMREKDYQAMYDKATAIPAN</sequence>
<protein>
    <recommendedName>
        <fullName evidence="4">Lipocalin-like domain-containing protein</fullName>
    </recommendedName>
</protein>
<evidence type="ECO:0008006" key="4">
    <source>
        <dbReference type="Google" id="ProtNLM"/>
    </source>
</evidence>
<proteinExistence type="predicted"/>
<keyword evidence="1" id="KW-0732">Signal</keyword>
<gene>
    <name evidence="2" type="ORF">IRJ18_20660</name>
</gene>
<feature type="signal peptide" evidence="1">
    <location>
        <begin position="1"/>
        <end position="21"/>
    </location>
</feature>
<accession>A0ABR9XN67</accession>
<keyword evidence="3" id="KW-1185">Reference proteome</keyword>
<dbReference type="RefSeq" id="WP_194108173.1">
    <property type="nucleotide sequence ID" value="NZ_JADFFM010000002.1"/>
</dbReference>
<evidence type="ECO:0000313" key="3">
    <source>
        <dbReference type="Proteomes" id="UP000632774"/>
    </source>
</evidence>
<reference evidence="2 3" key="1">
    <citation type="submission" date="2020-10" db="EMBL/GenBank/DDBJ databases">
        <title>Mucilaginibacter mali sp. nov., isolated from rhizosphere soil of apple orchard.</title>
        <authorList>
            <person name="Lee J.-S."/>
            <person name="Kim H.S."/>
            <person name="Kim J.-S."/>
        </authorList>
    </citation>
    <scope>NUCLEOTIDE SEQUENCE [LARGE SCALE GENOMIC DNA]</scope>
    <source>
        <strain evidence="2 3">KCTC 23157</strain>
    </source>
</reference>
<comment type="caution">
    <text evidence="2">The sequence shown here is derived from an EMBL/GenBank/DDBJ whole genome shotgun (WGS) entry which is preliminary data.</text>
</comment>